<evidence type="ECO:0000313" key="2">
    <source>
        <dbReference type="Proteomes" id="UP000265566"/>
    </source>
</evidence>
<dbReference type="AlphaFoldDB" id="A0A396IXC2"/>
<proteinExistence type="predicted"/>
<comment type="caution">
    <text evidence="1">The sequence shown here is derived from an EMBL/GenBank/DDBJ whole genome shotgun (WGS) entry which is preliminary data.</text>
</comment>
<reference evidence="2" key="1">
    <citation type="journal article" date="2018" name="Nat. Plants">
        <title>Whole-genome landscape of Medicago truncatula symbiotic genes.</title>
        <authorList>
            <person name="Pecrix Y."/>
            <person name="Staton S.E."/>
            <person name="Sallet E."/>
            <person name="Lelandais-Briere C."/>
            <person name="Moreau S."/>
            <person name="Carrere S."/>
            <person name="Blein T."/>
            <person name="Jardinaud M.F."/>
            <person name="Latrasse D."/>
            <person name="Zouine M."/>
            <person name="Zahm M."/>
            <person name="Kreplak J."/>
            <person name="Mayjonade B."/>
            <person name="Satge C."/>
            <person name="Perez M."/>
            <person name="Cauet S."/>
            <person name="Marande W."/>
            <person name="Chantry-Darmon C."/>
            <person name="Lopez-Roques C."/>
            <person name="Bouchez O."/>
            <person name="Berard A."/>
            <person name="Debelle F."/>
            <person name="Munos S."/>
            <person name="Bendahmane A."/>
            <person name="Berges H."/>
            <person name="Niebel A."/>
            <person name="Buitink J."/>
            <person name="Frugier F."/>
            <person name="Benhamed M."/>
            <person name="Crespi M."/>
            <person name="Gouzy J."/>
            <person name="Gamas P."/>
        </authorList>
    </citation>
    <scope>NUCLEOTIDE SEQUENCE [LARGE SCALE GENOMIC DNA]</scope>
    <source>
        <strain evidence="2">cv. Jemalong A17</strain>
    </source>
</reference>
<protein>
    <submittedName>
        <fullName evidence="1">Uncharacterized protein</fullName>
    </submittedName>
</protein>
<evidence type="ECO:0000313" key="1">
    <source>
        <dbReference type="EMBL" id="RHN70346.1"/>
    </source>
</evidence>
<name>A0A396IXC2_MEDTR</name>
<dbReference type="EMBL" id="PSQE01000003">
    <property type="protein sequence ID" value="RHN70346.1"/>
    <property type="molecule type" value="Genomic_DNA"/>
</dbReference>
<dbReference type="Gramene" id="rna18916">
    <property type="protein sequence ID" value="RHN70346.1"/>
    <property type="gene ID" value="gene18916"/>
</dbReference>
<organism evidence="1 2">
    <name type="scientific">Medicago truncatula</name>
    <name type="common">Barrel medic</name>
    <name type="synonym">Medicago tribuloides</name>
    <dbReference type="NCBI Taxonomy" id="3880"/>
    <lineage>
        <taxon>Eukaryota</taxon>
        <taxon>Viridiplantae</taxon>
        <taxon>Streptophyta</taxon>
        <taxon>Embryophyta</taxon>
        <taxon>Tracheophyta</taxon>
        <taxon>Spermatophyta</taxon>
        <taxon>Magnoliopsida</taxon>
        <taxon>eudicotyledons</taxon>
        <taxon>Gunneridae</taxon>
        <taxon>Pentapetalae</taxon>
        <taxon>rosids</taxon>
        <taxon>fabids</taxon>
        <taxon>Fabales</taxon>
        <taxon>Fabaceae</taxon>
        <taxon>Papilionoideae</taxon>
        <taxon>50 kb inversion clade</taxon>
        <taxon>NPAAA clade</taxon>
        <taxon>Hologalegina</taxon>
        <taxon>IRL clade</taxon>
        <taxon>Trifolieae</taxon>
        <taxon>Medicago</taxon>
    </lineage>
</organism>
<sequence length="68" mass="7427">MLIFSSGAIDSNDWQVVDVGDVLKEVCGGLAEVFVMAHTTNRIASARTIVKNKSYLECFLSIIVMICC</sequence>
<gene>
    <name evidence="1" type="ORF">MtrunA17_Chr3g0134541</name>
</gene>
<accession>A0A396IXC2</accession>
<dbReference type="Proteomes" id="UP000265566">
    <property type="component" value="Chromosome 3"/>
</dbReference>